<evidence type="ECO:0000259" key="1">
    <source>
        <dbReference type="PROSITE" id="PS51201"/>
    </source>
</evidence>
<gene>
    <name evidence="2" type="primary">ktrA</name>
    <name evidence="2" type="ORF">NCTC10186_00312</name>
</gene>
<dbReference type="PANTHER" id="PTHR43833:SF7">
    <property type="entry name" value="KTR SYSTEM POTASSIUM UPTAKE PROTEIN C"/>
    <property type="match status" value="1"/>
</dbReference>
<protein>
    <submittedName>
        <fullName evidence="2">Potassium uptake protein A</fullName>
    </submittedName>
</protein>
<dbReference type="EMBL" id="LR215031">
    <property type="protein sequence ID" value="VEU72839.1"/>
    <property type="molecule type" value="Genomic_DNA"/>
</dbReference>
<dbReference type="InterPro" id="IPR036721">
    <property type="entry name" value="RCK_C_sf"/>
</dbReference>
<evidence type="ECO:0000313" key="2">
    <source>
        <dbReference type="EMBL" id="VEU72839.1"/>
    </source>
</evidence>
<dbReference type="SUPFAM" id="SSF51735">
    <property type="entry name" value="NAD(P)-binding Rossmann-fold domains"/>
    <property type="match status" value="1"/>
</dbReference>
<dbReference type="InterPro" id="IPR003148">
    <property type="entry name" value="RCK_N"/>
</dbReference>
<proteinExistence type="predicted"/>
<dbReference type="PROSITE" id="PS51201">
    <property type="entry name" value="RCK_N"/>
    <property type="match status" value="1"/>
</dbReference>
<dbReference type="InterPro" id="IPR036291">
    <property type="entry name" value="NAD(P)-bd_dom_sf"/>
</dbReference>
<reference evidence="2 3" key="1">
    <citation type="submission" date="2019-01" db="EMBL/GenBank/DDBJ databases">
        <authorList>
            <consortium name="Pathogen Informatics"/>
        </authorList>
    </citation>
    <scope>NUCLEOTIDE SEQUENCE [LARGE SCALE GENOMIC DNA]</scope>
    <source>
        <strain evidence="2 3">NCTC10186</strain>
    </source>
</reference>
<dbReference type="Proteomes" id="UP000289862">
    <property type="component" value="Chromosome"/>
</dbReference>
<sequence length="233" mass="25915">MKVKYKNDIAVIGTGRFGSAVIDQLIKLGKNILVIDKNEEEAKNYSDEVQRVVIADAADMRALKGIRIDQMETVVVAVSDNIEIVAALLELNVKNIIARAKSERHARVLKQIGVSVIIRPEHEAGTRAALIAANNNFINYTENLFEFESNYVIGTTKLKNVDLTLRPIRELKLTEHGISIVLIKRNGSAHMATASGYLEINDSITIIGNISDVTTSLKWFNQEQEETNQVETQ</sequence>
<evidence type="ECO:0000313" key="3">
    <source>
        <dbReference type="Proteomes" id="UP000289862"/>
    </source>
</evidence>
<keyword evidence="3" id="KW-1185">Reference proteome</keyword>
<dbReference type="GO" id="GO:0006813">
    <property type="term" value="P:potassium ion transport"/>
    <property type="evidence" value="ECO:0007669"/>
    <property type="project" value="InterPro"/>
</dbReference>
<feature type="domain" description="RCK N-terminal" evidence="1">
    <location>
        <begin position="6"/>
        <end position="118"/>
    </location>
</feature>
<dbReference type="OrthoDB" id="9776294at2"/>
<dbReference type="KEGG" id="mgal:NCTC10186_00312"/>
<dbReference type="Pfam" id="PF02254">
    <property type="entry name" value="TrkA_N"/>
    <property type="match status" value="1"/>
</dbReference>
<dbReference type="SUPFAM" id="SSF116726">
    <property type="entry name" value="TrkA C-terminal domain-like"/>
    <property type="match status" value="1"/>
</dbReference>
<accession>A0A449AZ64</accession>
<dbReference type="RefSeq" id="WP_119572050.1">
    <property type="nucleotide sequence ID" value="NZ_LR215031.1"/>
</dbReference>
<dbReference type="Gene3D" id="3.30.70.1450">
    <property type="entry name" value="Regulator of K+ conductance, C-terminal domain"/>
    <property type="match status" value="1"/>
</dbReference>
<dbReference type="AlphaFoldDB" id="A0A449AZ64"/>
<dbReference type="Gene3D" id="3.40.50.720">
    <property type="entry name" value="NAD(P)-binding Rossmann-like Domain"/>
    <property type="match status" value="1"/>
</dbReference>
<name>A0A449AZ64_9BACT</name>
<dbReference type="InterPro" id="IPR050721">
    <property type="entry name" value="Trk_Ktr_HKT_K-transport"/>
</dbReference>
<dbReference type="PANTHER" id="PTHR43833">
    <property type="entry name" value="POTASSIUM CHANNEL PROTEIN 2-RELATED-RELATED"/>
    <property type="match status" value="1"/>
</dbReference>
<organism evidence="2 3">
    <name type="scientific">Mycoplasmopsis gallopavonis</name>
    <dbReference type="NCBI Taxonomy" id="76629"/>
    <lineage>
        <taxon>Bacteria</taxon>
        <taxon>Bacillati</taxon>
        <taxon>Mycoplasmatota</taxon>
        <taxon>Mycoplasmoidales</taxon>
        <taxon>Metamycoplasmataceae</taxon>
        <taxon>Mycoplasmopsis</taxon>
    </lineage>
</organism>